<keyword evidence="2" id="KW-1185">Reference proteome</keyword>
<dbReference type="InterPro" id="IPR021109">
    <property type="entry name" value="Peptidase_aspartic_dom_sf"/>
</dbReference>
<dbReference type="EMBL" id="JBJKFK010001144">
    <property type="protein sequence ID" value="KAL3313951.1"/>
    <property type="molecule type" value="Genomic_DNA"/>
</dbReference>
<name>A0ABD2Q2V7_9PLAT</name>
<dbReference type="AlphaFoldDB" id="A0ABD2Q2V7"/>
<reference evidence="1 2" key="1">
    <citation type="submission" date="2024-11" db="EMBL/GenBank/DDBJ databases">
        <title>Adaptive evolution of stress response genes in parasites aligns with host niche diversity.</title>
        <authorList>
            <person name="Hahn C."/>
            <person name="Resl P."/>
        </authorList>
    </citation>
    <scope>NUCLEOTIDE SEQUENCE [LARGE SCALE GENOMIC DNA]</scope>
    <source>
        <strain evidence="1">EGGRZ-B1_66</strain>
        <tissue evidence="1">Body</tissue>
    </source>
</reference>
<dbReference type="Proteomes" id="UP001626550">
    <property type="component" value="Unassembled WGS sequence"/>
</dbReference>
<accession>A0ABD2Q2V7</accession>
<gene>
    <name evidence="1" type="ORF">Ciccas_007438</name>
</gene>
<evidence type="ECO:0000313" key="1">
    <source>
        <dbReference type="EMBL" id="KAL3313951.1"/>
    </source>
</evidence>
<proteinExistence type="predicted"/>
<comment type="caution">
    <text evidence="1">The sequence shown here is derived from an EMBL/GenBank/DDBJ whole genome shotgun (WGS) entry which is preliminary data.</text>
</comment>
<dbReference type="SUPFAM" id="SSF50630">
    <property type="entry name" value="Acid proteases"/>
    <property type="match status" value="1"/>
</dbReference>
<evidence type="ECO:0000313" key="2">
    <source>
        <dbReference type="Proteomes" id="UP001626550"/>
    </source>
</evidence>
<sequence>MITTLKASSFIHASTSSNCLAISSSSPEEGHNSSLPNSSQTSAQFQDCWSCGGNHKRTNRTYREGVPSQEDKELQHFHKCNWVRSGTSERKFVQARILDTDINFLLDSDSHVTIISKSTWDRTFCPNLAPIPVGIQVKTVTRQVISFLGMLKTQVRVGVLSVTKSIFIAEPQAANFLDDEVIFDLQLFTRPQNKSALVDKWNRKYFIR</sequence>
<organism evidence="1 2">
    <name type="scientific">Cichlidogyrus casuarinus</name>
    <dbReference type="NCBI Taxonomy" id="1844966"/>
    <lineage>
        <taxon>Eukaryota</taxon>
        <taxon>Metazoa</taxon>
        <taxon>Spiralia</taxon>
        <taxon>Lophotrochozoa</taxon>
        <taxon>Platyhelminthes</taxon>
        <taxon>Monogenea</taxon>
        <taxon>Monopisthocotylea</taxon>
        <taxon>Dactylogyridea</taxon>
        <taxon>Ancyrocephalidae</taxon>
        <taxon>Cichlidogyrus</taxon>
    </lineage>
</organism>
<protein>
    <submittedName>
        <fullName evidence="1">Uncharacterized protein</fullName>
    </submittedName>
</protein>